<keyword evidence="3" id="KW-0808">Transferase</keyword>
<organism evidence="3 4">
    <name type="scientific">Brachybacterium hainanense</name>
    <dbReference type="NCBI Taxonomy" id="1541174"/>
    <lineage>
        <taxon>Bacteria</taxon>
        <taxon>Bacillati</taxon>
        <taxon>Actinomycetota</taxon>
        <taxon>Actinomycetes</taxon>
        <taxon>Micrococcales</taxon>
        <taxon>Dermabacteraceae</taxon>
        <taxon>Brachybacterium</taxon>
    </lineage>
</organism>
<dbReference type="SUPFAM" id="SSF53613">
    <property type="entry name" value="Ribokinase-like"/>
    <property type="match status" value="1"/>
</dbReference>
<keyword evidence="3" id="KW-0418">Kinase</keyword>
<evidence type="ECO:0000313" key="3">
    <source>
        <dbReference type="EMBL" id="MFC0675965.1"/>
    </source>
</evidence>
<evidence type="ECO:0000313" key="4">
    <source>
        <dbReference type="Proteomes" id="UP001589793"/>
    </source>
</evidence>
<proteinExistence type="predicted"/>
<sequence>MRPPLVLCLDATDPIGASGLAADLKTLTALGVYGAGIATMVMSGSTQGTASLHRLPGEVVTSQLDAVLADVRPDATKIGALGSAAAAREVARRLREHRAELGTIVLDAVMTDVDGTALATAEAAEVIARELLPLADVLVANPLEAAQLLDRGPAADLEALREQALALAELGPRAVLLTGARLESADAADVLVHPGGTDVLRSPRVSGAHTRGAGATLSAAIAGQYARLAEFGRAGERTEVGEDGDHDDDVTILASARDFLASAMADARTWELSRTPGTGHGPLNHLITLSAG</sequence>
<dbReference type="InterPro" id="IPR013749">
    <property type="entry name" value="PM/HMP-P_kinase-1"/>
</dbReference>
<dbReference type="Pfam" id="PF08543">
    <property type="entry name" value="Phos_pyr_kin"/>
    <property type="match status" value="1"/>
</dbReference>
<dbReference type="GO" id="GO:0016301">
    <property type="term" value="F:kinase activity"/>
    <property type="evidence" value="ECO:0007669"/>
    <property type="project" value="UniProtKB-KW"/>
</dbReference>
<name>A0ABV6RG61_9MICO</name>
<dbReference type="EMBL" id="JBHLSV010000034">
    <property type="protein sequence ID" value="MFC0675965.1"/>
    <property type="molecule type" value="Genomic_DNA"/>
</dbReference>
<gene>
    <name evidence="3" type="ORF">ACFFF6_18605</name>
</gene>
<dbReference type="PANTHER" id="PTHR20858:SF17">
    <property type="entry name" value="HYDROXYMETHYLPYRIMIDINE_PHOSPHOMETHYLPYRIMIDINE KINASE THI20-RELATED"/>
    <property type="match status" value="1"/>
</dbReference>
<protein>
    <submittedName>
        <fullName evidence="3">Hydroxymethylpyrimidine/phosphomethylpyrimidine kinase</fullName>
    </submittedName>
</protein>
<dbReference type="PANTHER" id="PTHR20858">
    <property type="entry name" value="PHOSPHOMETHYLPYRIMIDINE KINASE"/>
    <property type="match status" value="1"/>
</dbReference>
<reference evidence="3 4" key="1">
    <citation type="submission" date="2024-09" db="EMBL/GenBank/DDBJ databases">
        <authorList>
            <person name="Sun Q."/>
            <person name="Mori K."/>
        </authorList>
    </citation>
    <scope>NUCLEOTIDE SEQUENCE [LARGE SCALE GENOMIC DNA]</scope>
    <source>
        <strain evidence="3 4">CICC 10874</strain>
    </source>
</reference>
<dbReference type="Proteomes" id="UP001589793">
    <property type="component" value="Unassembled WGS sequence"/>
</dbReference>
<feature type="domain" description="Pyridoxamine kinase/Phosphomethylpyrimidine kinase" evidence="2">
    <location>
        <begin position="13"/>
        <end position="232"/>
    </location>
</feature>
<dbReference type="RefSeq" id="WP_376983006.1">
    <property type="nucleotide sequence ID" value="NZ_JBHLSV010000034.1"/>
</dbReference>
<dbReference type="Gene3D" id="3.40.1190.20">
    <property type="match status" value="1"/>
</dbReference>
<accession>A0ABV6RG61</accession>
<keyword evidence="1" id="KW-0784">Thiamine biosynthesis</keyword>
<keyword evidence="4" id="KW-1185">Reference proteome</keyword>
<evidence type="ECO:0000256" key="1">
    <source>
        <dbReference type="ARBA" id="ARBA00022977"/>
    </source>
</evidence>
<dbReference type="InterPro" id="IPR029056">
    <property type="entry name" value="Ribokinase-like"/>
</dbReference>
<evidence type="ECO:0000259" key="2">
    <source>
        <dbReference type="Pfam" id="PF08543"/>
    </source>
</evidence>
<comment type="caution">
    <text evidence="3">The sequence shown here is derived from an EMBL/GenBank/DDBJ whole genome shotgun (WGS) entry which is preliminary data.</text>
</comment>